<sequence>MVSLDDVPAHLKTLFDPATCTRKGLCPVTHIRKQDHDPLESHSLYFEIHGKGPEKVLFIMGMNTPCFSWSPQVDHFGKSPKYTVLVFDNRGVGNSDSPRGPYSTSQMAEDVVVLLDFVGWKEERSVHLVGCSLGGMISQELAYKIPERFISLSLAVTTPGGTRPFTNFPSWEALKLLYKVTVEPDLEKRIPYILSMGFPAKWLEEKVEGDPDGRTNREVQTELYKRRMAVTRKQTPGGALSQMLAALTHYVSCERLHHISRSIPKVFIVTGDEDMMVSTKHSDRIKDCMPEAEFYRFKGTGHGVHAQYVRQFNELLEKTWEDGKSRLENSKQ</sequence>
<dbReference type="EMBL" id="KB469312">
    <property type="protein sequence ID" value="EPQ50967.1"/>
    <property type="molecule type" value="Genomic_DNA"/>
</dbReference>
<organism evidence="2 3">
    <name type="scientific">Gloeophyllum trabeum (strain ATCC 11539 / FP-39264 / Madison 617)</name>
    <name type="common">Brown rot fungus</name>
    <dbReference type="NCBI Taxonomy" id="670483"/>
    <lineage>
        <taxon>Eukaryota</taxon>
        <taxon>Fungi</taxon>
        <taxon>Dikarya</taxon>
        <taxon>Basidiomycota</taxon>
        <taxon>Agaricomycotina</taxon>
        <taxon>Agaricomycetes</taxon>
        <taxon>Gloeophyllales</taxon>
        <taxon>Gloeophyllaceae</taxon>
        <taxon>Gloeophyllum</taxon>
    </lineage>
</organism>
<evidence type="ECO:0000259" key="1">
    <source>
        <dbReference type="Pfam" id="PF00561"/>
    </source>
</evidence>
<dbReference type="PANTHER" id="PTHR43433">
    <property type="entry name" value="HYDROLASE, ALPHA/BETA FOLD FAMILY PROTEIN"/>
    <property type="match status" value="1"/>
</dbReference>
<keyword evidence="3" id="KW-1185">Reference proteome</keyword>
<dbReference type="Proteomes" id="UP000030669">
    <property type="component" value="Unassembled WGS sequence"/>
</dbReference>
<dbReference type="STRING" id="670483.S7PUG0"/>
<dbReference type="InterPro" id="IPR029058">
    <property type="entry name" value="AB_hydrolase_fold"/>
</dbReference>
<dbReference type="SUPFAM" id="SSF53474">
    <property type="entry name" value="alpha/beta-Hydrolases"/>
    <property type="match status" value="1"/>
</dbReference>
<dbReference type="Gene3D" id="3.40.50.1820">
    <property type="entry name" value="alpha/beta hydrolase"/>
    <property type="match status" value="1"/>
</dbReference>
<evidence type="ECO:0000313" key="3">
    <source>
        <dbReference type="Proteomes" id="UP000030669"/>
    </source>
</evidence>
<gene>
    <name evidence="2" type="ORF">GLOTRDRAFT_141132</name>
</gene>
<dbReference type="PRINTS" id="PR00111">
    <property type="entry name" value="ABHYDROLASE"/>
</dbReference>
<dbReference type="InterPro" id="IPR000073">
    <property type="entry name" value="AB_hydrolase_1"/>
</dbReference>
<dbReference type="eggNOG" id="KOG4178">
    <property type="taxonomic scope" value="Eukaryota"/>
</dbReference>
<dbReference type="RefSeq" id="XP_007870420.1">
    <property type="nucleotide sequence ID" value="XM_007872229.1"/>
</dbReference>
<feature type="domain" description="AB hydrolase-1" evidence="1">
    <location>
        <begin position="68"/>
        <end position="305"/>
    </location>
</feature>
<dbReference type="InterPro" id="IPR050471">
    <property type="entry name" value="AB_hydrolase"/>
</dbReference>
<dbReference type="GO" id="GO:0016787">
    <property type="term" value="F:hydrolase activity"/>
    <property type="evidence" value="ECO:0007669"/>
    <property type="project" value="UniProtKB-KW"/>
</dbReference>
<keyword evidence="2" id="KW-0378">Hydrolase</keyword>
<proteinExistence type="predicted"/>
<dbReference type="HOGENOM" id="CLU_020336_20_1_1"/>
<evidence type="ECO:0000313" key="2">
    <source>
        <dbReference type="EMBL" id="EPQ50967.1"/>
    </source>
</evidence>
<protein>
    <submittedName>
        <fullName evidence="2">Alpha/beta-hydrolase</fullName>
    </submittedName>
</protein>
<accession>S7PUG0</accession>
<dbReference type="OMA" id="MLTFRHG"/>
<dbReference type="KEGG" id="gtr:GLOTRDRAFT_141132"/>
<dbReference type="OrthoDB" id="19657at2759"/>
<dbReference type="PANTHER" id="PTHR43433:SF5">
    <property type="entry name" value="AB HYDROLASE-1 DOMAIN-CONTAINING PROTEIN"/>
    <property type="match status" value="1"/>
</dbReference>
<dbReference type="AlphaFoldDB" id="S7PUG0"/>
<dbReference type="GeneID" id="19304696"/>
<reference evidence="2 3" key="1">
    <citation type="journal article" date="2012" name="Science">
        <title>The Paleozoic origin of enzymatic lignin decomposition reconstructed from 31 fungal genomes.</title>
        <authorList>
            <person name="Floudas D."/>
            <person name="Binder M."/>
            <person name="Riley R."/>
            <person name="Barry K."/>
            <person name="Blanchette R.A."/>
            <person name="Henrissat B."/>
            <person name="Martinez A.T."/>
            <person name="Otillar R."/>
            <person name="Spatafora J.W."/>
            <person name="Yadav J.S."/>
            <person name="Aerts A."/>
            <person name="Benoit I."/>
            <person name="Boyd A."/>
            <person name="Carlson A."/>
            <person name="Copeland A."/>
            <person name="Coutinho P.M."/>
            <person name="de Vries R.P."/>
            <person name="Ferreira P."/>
            <person name="Findley K."/>
            <person name="Foster B."/>
            <person name="Gaskell J."/>
            <person name="Glotzer D."/>
            <person name="Gorecki P."/>
            <person name="Heitman J."/>
            <person name="Hesse C."/>
            <person name="Hori C."/>
            <person name="Igarashi K."/>
            <person name="Jurgens J.A."/>
            <person name="Kallen N."/>
            <person name="Kersten P."/>
            <person name="Kohler A."/>
            <person name="Kuees U."/>
            <person name="Kumar T.K.A."/>
            <person name="Kuo A."/>
            <person name="LaButti K."/>
            <person name="Larrondo L.F."/>
            <person name="Lindquist E."/>
            <person name="Ling A."/>
            <person name="Lombard V."/>
            <person name="Lucas S."/>
            <person name="Lundell T."/>
            <person name="Martin R."/>
            <person name="McLaughlin D.J."/>
            <person name="Morgenstern I."/>
            <person name="Morin E."/>
            <person name="Murat C."/>
            <person name="Nagy L.G."/>
            <person name="Nolan M."/>
            <person name="Ohm R.A."/>
            <person name="Patyshakuliyeva A."/>
            <person name="Rokas A."/>
            <person name="Ruiz-Duenas F.J."/>
            <person name="Sabat G."/>
            <person name="Salamov A."/>
            <person name="Samejima M."/>
            <person name="Schmutz J."/>
            <person name="Slot J.C."/>
            <person name="St John F."/>
            <person name="Stenlid J."/>
            <person name="Sun H."/>
            <person name="Sun S."/>
            <person name="Syed K."/>
            <person name="Tsang A."/>
            <person name="Wiebenga A."/>
            <person name="Young D."/>
            <person name="Pisabarro A."/>
            <person name="Eastwood D.C."/>
            <person name="Martin F."/>
            <person name="Cullen D."/>
            <person name="Grigoriev I.V."/>
            <person name="Hibbett D.S."/>
        </authorList>
    </citation>
    <scope>NUCLEOTIDE SEQUENCE [LARGE SCALE GENOMIC DNA]</scope>
    <source>
        <strain evidence="2 3">ATCC 11539</strain>
    </source>
</reference>
<name>S7PUG0_GLOTA</name>
<dbReference type="Pfam" id="PF00561">
    <property type="entry name" value="Abhydrolase_1"/>
    <property type="match status" value="1"/>
</dbReference>